<reference evidence="1 2" key="1">
    <citation type="journal article" date="2022" name="Nat. Plants">
        <title>Genomes of leafy and leafless Platanthera orchids illuminate the evolution of mycoheterotrophy.</title>
        <authorList>
            <person name="Li M.H."/>
            <person name="Liu K.W."/>
            <person name="Li Z."/>
            <person name="Lu H.C."/>
            <person name="Ye Q.L."/>
            <person name="Zhang D."/>
            <person name="Wang J.Y."/>
            <person name="Li Y.F."/>
            <person name="Zhong Z.M."/>
            <person name="Liu X."/>
            <person name="Yu X."/>
            <person name="Liu D.K."/>
            <person name="Tu X.D."/>
            <person name="Liu B."/>
            <person name="Hao Y."/>
            <person name="Liao X.Y."/>
            <person name="Jiang Y.T."/>
            <person name="Sun W.H."/>
            <person name="Chen J."/>
            <person name="Chen Y.Q."/>
            <person name="Ai Y."/>
            <person name="Zhai J.W."/>
            <person name="Wu S.S."/>
            <person name="Zhou Z."/>
            <person name="Hsiao Y.Y."/>
            <person name="Wu W.L."/>
            <person name="Chen Y.Y."/>
            <person name="Lin Y.F."/>
            <person name="Hsu J.L."/>
            <person name="Li C.Y."/>
            <person name="Wang Z.W."/>
            <person name="Zhao X."/>
            <person name="Zhong W.Y."/>
            <person name="Ma X.K."/>
            <person name="Ma L."/>
            <person name="Huang J."/>
            <person name="Chen G.Z."/>
            <person name="Huang M.Z."/>
            <person name="Huang L."/>
            <person name="Peng D.H."/>
            <person name="Luo Y.B."/>
            <person name="Zou S.Q."/>
            <person name="Chen S.P."/>
            <person name="Lan S."/>
            <person name="Tsai W.C."/>
            <person name="Van de Peer Y."/>
            <person name="Liu Z.J."/>
        </authorList>
    </citation>
    <scope>NUCLEOTIDE SEQUENCE [LARGE SCALE GENOMIC DNA]</scope>
    <source>
        <strain evidence="1">Lor288</strain>
    </source>
</reference>
<accession>A0ABR2MUE6</accession>
<gene>
    <name evidence="1" type="ORF">KSP40_PGU013087</name>
</gene>
<sequence>MKLKNLFPKSFVPFPRNSEKLCYYEENFSSILCFTVTDIQTTVTRLVALGAEMDGPIKYHIHGKRVRSSKLIDAVQRVCSRGPAKLSHSRIVSIYEARRPGRFYLNTELLDFLEAYPSEFDIELTDVEIAEPLAAEPFFYLFPSMDLADFLRDFDTLYHSLPLLEQVFSKAIICYSALVSPEVMDQIRASLVAPVISEILVVEEKRSFLYFRFKQEFLEKFHGIIGRGLAGAHKYLMSPPPQLEKFRRRSTKLVWSRYTNHGGPSKRISLESLKTVKIISLSAGGDFLRLRVRGYPNLPREELDTRLDDYMSQLKERS</sequence>
<proteinExistence type="predicted"/>
<comment type="caution">
    <text evidence="1">The sequence shown here is derived from an EMBL/GenBank/DDBJ whole genome shotgun (WGS) entry which is preliminary data.</text>
</comment>
<dbReference type="Proteomes" id="UP001412067">
    <property type="component" value="Unassembled WGS sequence"/>
</dbReference>
<keyword evidence="2" id="KW-1185">Reference proteome</keyword>
<evidence type="ECO:0000313" key="1">
    <source>
        <dbReference type="EMBL" id="KAK8967815.1"/>
    </source>
</evidence>
<name>A0ABR2MUE6_9ASPA</name>
<evidence type="ECO:0000313" key="2">
    <source>
        <dbReference type="Proteomes" id="UP001412067"/>
    </source>
</evidence>
<dbReference type="EMBL" id="JBBWWR010000004">
    <property type="protein sequence ID" value="KAK8967815.1"/>
    <property type="molecule type" value="Genomic_DNA"/>
</dbReference>
<organism evidence="1 2">
    <name type="scientific">Platanthera guangdongensis</name>
    <dbReference type="NCBI Taxonomy" id="2320717"/>
    <lineage>
        <taxon>Eukaryota</taxon>
        <taxon>Viridiplantae</taxon>
        <taxon>Streptophyta</taxon>
        <taxon>Embryophyta</taxon>
        <taxon>Tracheophyta</taxon>
        <taxon>Spermatophyta</taxon>
        <taxon>Magnoliopsida</taxon>
        <taxon>Liliopsida</taxon>
        <taxon>Asparagales</taxon>
        <taxon>Orchidaceae</taxon>
        <taxon>Orchidoideae</taxon>
        <taxon>Orchideae</taxon>
        <taxon>Orchidinae</taxon>
        <taxon>Platanthera</taxon>
    </lineage>
</organism>
<protein>
    <submittedName>
        <fullName evidence="1">Uncharacterized protein</fullName>
    </submittedName>
</protein>